<sequence>MKDDALDPDLKAMLQAAASATGGPSIRELPLPAARAAYRERYLARGLRPPERTVTMAERTLILSGRELTARLYRLASAPDDAPLPLVIYFHGGGFAVGDPAAYDAQSRWIADRLNVVVLTPDYRLAPEHPFPAAVDDAWDVFQAVAGASALWGADPARIALAGDSAGGCLTLVTALRARGEPEGPQPVACLALYPVTDYTDRRGEVWPSISDFGKGYFLDQVMLDWFADLYFSREEDVLDPRASPLRWPDVVGLPPVILVTAGYDPLRDQGDAMAQRLAAAGGVVEHVQLPGMIHNFPGYAGLSAGAEAAFAQVVDRLGVHLQRR</sequence>
<evidence type="ECO:0000313" key="5">
    <source>
        <dbReference type="EMBL" id="PZQ77432.1"/>
    </source>
</evidence>
<gene>
    <name evidence="5" type="ORF">DI563_03820</name>
</gene>
<feature type="domain" description="Alpha/beta hydrolase fold-3" evidence="4">
    <location>
        <begin position="87"/>
        <end position="297"/>
    </location>
</feature>
<dbReference type="Pfam" id="PF07859">
    <property type="entry name" value="Abhydrolase_3"/>
    <property type="match status" value="1"/>
</dbReference>
<accession>A0A2W5QJH1</accession>
<evidence type="ECO:0000313" key="6">
    <source>
        <dbReference type="Proteomes" id="UP000249135"/>
    </source>
</evidence>
<dbReference type="SUPFAM" id="SSF53474">
    <property type="entry name" value="alpha/beta-Hydrolases"/>
    <property type="match status" value="1"/>
</dbReference>
<dbReference type="Proteomes" id="UP000249135">
    <property type="component" value="Unassembled WGS sequence"/>
</dbReference>
<dbReference type="PROSITE" id="PS01173">
    <property type="entry name" value="LIPASE_GDXG_HIS"/>
    <property type="match status" value="1"/>
</dbReference>
<evidence type="ECO:0000256" key="1">
    <source>
        <dbReference type="ARBA" id="ARBA00010515"/>
    </source>
</evidence>
<dbReference type="AlphaFoldDB" id="A0A2W5QJH1"/>
<protein>
    <submittedName>
        <fullName evidence="5">Alpha/beta hydrolase</fullName>
    </submittedName>
</protein>
<comment type="similarity">
    <text evidence="1">Belongs to the 'GDXG' lipolytic enzyme family.</text>
</comment>
<dbReference type="InterPro" id="IPR050300">
    <property type="entry name" value="GDXG_lipolytic_enzyme"/>
</dbReference>
<dbReference type="PANTHER" id="PTHR48081">
    <property type="entry name" value="AB HYDROLASE SUPERFAMILY PROTEIN C4A8.06C"/>
    <property type="match status" value="1"/>
</dbReference>
<organism evidence="5 6">
    <name type="scientific">Variovorax paradoxus</name>
    <dbReference type="NCBI Taxonomy" id="34073"/>
    <lineage>
        <taxon>Bacteria</taxon>
        <taxon>Pseudomonadati</taxon>
        <taxon>Pseudomonadota</taxon>
        <taxon>Betaproteobacteria</taxon>
        <taxon>Burkholderiales</taxon>
        <taxon>Comamonadaceae</taxon>
        <taxon>Variovorax</taxon>
    </lineage>
</organism>
<dbReference type="GO" id="GO:0016787">
    <property type="term" value="F:hydrolase activity"/>
    <property type="evidence" value="ECO:0007669"/>
    <property type="project" value="UniProtKB-KW"/>
</dbReference>
<dbReference type="PROSITE" id="PS01174">
    <property type="entry name" value="LIPASE_GDXG_SER"/>
    <property type="match status" value="1"/>
</dbReference>
<dbReference type="InterPro" id="IPR002168">
    <property type="entry name" value="Lipase_GDXG_HIS_AS"/>
</dbReference>
<dbReference type="Gene3D" id="3.40.50.1820">
    <property type="entry name" value="alpha/beta hydrolase"/>
    <property type="match status" value="1"/>
</dbReference>
<name>A0A2W5QJH1_VARPD</name>
<feature type="active site" evidence="3">
    <location>
        <position position="165"/>
    </location>
</feature>
<reference evidence="5 6" key="1">
    <citation type="submission" date="2017-08" db="EMBL/GenBank/DDBJ databases">
        <title>Infants hospitalized years apart are colonized by the same room-sourced microbial strains.</title>
        <authorList>
            <person name="Brooks B."/>
            <person name="Olm M.R."/>
            <person name="Firek B.A."/>
            <person name="Baker R."/>
            <person name="Thomas B.C."/>
            <person name="Morowitz M.J."/>
            <person name="Banfield J.F."/>
        </authorList>
    </citation>
    <scope>NUCLEOTIDE SEQUENCE [LARGE SCALE GENOMIC DNA]</scope>
    <source>
        <strain evidence="5">S2_005_003_R2_41</strain>
    </source>
</reference>
<keyword evidence="2 5" id="KW-0378">Hydrolase</keyword>
<proteinExistence type="inferred from homology"/>
<evidence type="ECO:0000256" key="3">
    <source>
        <dbReference type="PROSITE-ProRule" id="PRU10038"/>
    </source>
</evidence>
<dbReference type="EMBL" id="QFPP01000020">
    <property type="protein sequence ID" value="PZQ77432.1"/>
    <property type="molecule type" value="Genomic_DNA"/>
</dbReference>
<evidence type="ECO:0000256" key="2">
    <source>
        <dbReference type="ARBA" id="ARBA00022801"/>
    </source>
</evidence>
<evidence type="ECO:0000259" key="4">
    <source>
        <dbReference type="Pfam" id="PF07859"/>
    </source>
</evidence>
<dbReference type="InterPro" id="IPR013094">
    <property type="entry name" value="AB_hydrolase_3"/>
</dbReference>
<dbReference type="InterPro" id="IPR029058">
    <property type="entry name" value="AB_hydrolase_fold"/>
</dbReference>
<comment type="caution">
    <text evidence="5">The sequence shown here is derived from an EMBL/GenBank/DDBJ whole genome shotgun (WGS) entry which is preliminary data.</text>
</comment>
<dbReference type="PANTHER" id="PTHR48081:SF8">
    <property type="entry name" value="ALPHA_BETA HYDROLASE FOLD-3 DOMAIN-CONTAINING PROTEIN-RELATED"/>
    <property type="match status" value="1"/>
</dbReference>
<dbReference type="InterPro" id="IPR033140">
    <property type="entry name" value="Lipase_GDXG_put_SER_AS"/>
</dbReference>